<dbReference type="EMBL" id="AVCK01000012">
    <property type="protein sequence ID" value="KFN46815.1"/>
    <property type="molecule type" value="Genomic_DNA"/>
</dbReference>
<evidence type="ECO:0000256" key="1">
    <source>
        <dbReference type="SAM" id="SignalP"/>
    </source>
</evidence>
<feature type="chain" id="PRO_5001871809" description="DUF3011 domain-containing protein" evidence="1">
    <location>
        <begin position="23"/>
        <end position="188"/>
    </location>
</feature>
<organism evidence="2 3">
    <name type="scientific">Arenimonas metalli CF5-1</name>
    <dbReference type="NCBI Taxonomy" id="1384056"/>
    <lineage>
        <taxon>Bacteria</taxon>
        <taxon>Pseudomonadati</taxon>
        <taxon>Pseudomonadota</taxon>
        <taxon>Gammaproteobacteria</taxon>
        <taxon>Lysobacterales</taxon>
        <taxon>Lysobacteraceae</taxon>
        <taxon>Arenimonas</taxon>
    </lineage>
</organism>
<reference evidence="2 3" key="1">
    <citation type="submission" date="2013-09" db="EMBL/GenBank/DDBJ databases">
        <title>Genome sequencing of Arenimonas metalli.</title>
        <authorList>
            <person name="Chen F."/>
            <person name="Wang G."/>
        </authorList>
    </citation>
    <scope>NUCLEOTIDE SEQUENCE [LARGE SCALE GENOMIC DNA]</scope>
    <source>
        <strain evidence="2 3">CF5-1</strain>
    </source>
</reference>
<dbReference type="STRING" id="1384056.N787_00550"/>
<evidence type="ECO:0000313" key="3">
    <source>
        <dbReference type="Proteomes" id="UP000029393"/>
    </source>
</evidence>
<comment type="caution">
    <text evidence="2">The sequence shown here is derived from an EMBL/GenBank/DDBJ whole genome shotgun (WGS) entry which is preliminary data.</text>
</comment>
<dbReference type="RefSeq" id="WP_034210918.1">
    <property type="nucleotide sequence ID" value="NZ_AVCK01000012.1"/>
</dbReference>
<dbReference type="InterPro" id="IPR021381">
    <property type="entry name" value="DUF3011"/>
</dbReference>
<feature type="signal peptide" evidence="1">
    <location>
        <begin position="1"/>
        <end position="22"/>
    </location>
</feature>
<name>A0A091BR62_9GAMM</name>
<protein>
    <recommendedName>
        <fullName evidence="4">DUF3011 domain-containing protein</fullName>
    </recommendedName>
</protein>
<sequence>MNRLLFALATLATVALPLAAQATDRYDARYRGDYPRPPAQVIVSCNSDNYGDRFCPVDTRGGVRLARQVSNNKGPCIEGRTWGYDRRGIWVTGGCRAEFEVGGAYGSRPGRPDYGRPDYDRPDHGPRIVRCESVRGRENFCPVPGGRIESVDIQRRLSKADCTYREGWGFNRRGIWVDRGCRADFIVY</sequence>
<dbReference type="PATRIC" id="fig|1384056.3.peg.740"/>
<accession>A0A091BR62</accession>
<dbReference type="eggNOG" id="ENOG50310GY">
    <property type="taxonomic scope" value="Bacteria"/>
</dbReference>
<dbReference type="Proteomes" id="UP000029393">
    <property type="component" value="Unassembled WGS sequence"/>
</dbReference>
<evidence type="ECO:0008006" key="4">
    <source>
        <dbReference type="Google" id="ProtNLM"/>
    </source>
</evidence>
<dbReference type="AlphaFoldDB" id="A0A091BR62"/>
<proteinExistence type="predicted"/>
<gene>
    <name evidence="2" type="ORF">N787_00550</name>
</gene>
<keyword evidence="1" id="KW-0732">Signal</keyword>
<dbReference type="OrthoDB" id="6052310at2"/>
<evidence type="ECO:0000313" key="2">
    <source>
        <dbReference type="EMBL" id="KFN46815.1"/>
    </source>
</evidence>
<dbReference type="Pfam" id="PF11218">
    <property type="entry name" value="DUF3011"/>
    <property type="match status" value="1"/>
</dbReference>
<keyword evidence="3" id="KW-1185">Reference proteome</keyword>